<gene>
    <name evidence="2" type="ORF">HGR_09685</name>
</gene>
<dbReference type="EMBL" id="AEGR01000058">
    <property type="protein sequence ID" value="EGI76757.1"/>
    <property type="molecule type" value="Genomic_DNA"/>
</dbReference>
<dbReference type="Pfam" id="PF06127">
    <property type="entry name" value="Mpo1-like"/>
    <property type="match status" value="1"/>
</dbReference>
<dbReference type="OrthoDB" id="574431at2"/>
<evidence type="ECO:0008006" key="4">
    <source>
        <dbReference type="Google" id="ProtNLM"/>
    </source>
</evidence>
<dbReference type="STRING" id="887062.HGR_09685"/>
<protein>
    <recommendedName>
        <fullName evidence="4">Terminase</fullName>
    </recommendedName>
</protein>
<sequence length="116" mass="12717">MTPAELLRWQWQDYSKYHASRLNLLIHIVAVPAFLAGNVLLILAVLTAQWPLGLGALVGSLLAFGVQGIGHGKEAQPSVPFSSLSNALGRILLEQWVTFPRYVLSGGWRQALRRAS</sequence>
<dbReference type="eggNOG" id="ENOG50334NC">
    <property type="taxonomic scope" value="Bacteria"/>
</dbReference>
<dbReference type="RefSeq" id="WP_006298002.1">
    <property type="nucleotide sequence ID" value="NZ_AEGR01000058.1"/>
</dbReference>
<evidence type="ECO:0000256" key="1">
    <source>
        <dbReference type="SAM" id="Phobius"/>
    </source>
</evidence>
<name>F3KU05_9BURK</name>
<organism evidence="2 3">
    <name type="scientific">Hylemonella gracilis ATCC 19624</name>
    <dbReference type="NCBI Taxonomy" id="887062"/>
    <lineage>
        <taxon>Bacteria</taxon>
        <taxon>Pseudomonadati</taxon>
        <taxon>Pseudomonadota</taxon>
        <taxon>Betaproteobacteria</taxon>
        <taxon>Burkholderiales</taxon>
        <taxon>Comamonadaceae</taxon>
        <taxon>Hylemonella</taxon>
    </lineage>
</organism>
<dbReference type="Proteomes" id="UP000016368">
    <property type="component" value="Unassembled WGS sequence"/>
</dbReference>
<keyword evidence="3" id="KW-1185">Reference proteome</keyword>
<evidence type="ECO:0000313" key="3">
    <source>
        <dbReference type="Proteomes" id="UP000016368"/>
    </source>
</evidence>
<feature type="transmembrane region" description="Helical" evidence="1">
    <location>
        <begin position="24"/>
        <end position="46"/>
    </location>
</feature>
<dbReference type="AlphaFoldDB" id="F3KU05"/>
<keyword evidence="1" id="KW-0812">Transmembrane</keyword>
<proteinExistence type="predicted"/>
<keyword evidence="1" id="KW-1133">Transmembrane helix</keyword>
<comment type="caution">
    <text evidence="2">The sequence shown here is derived from an EMBL/GenBank/DDBJ whole genome shotgun (WGS) entry which is preliminary data.</text>
</comment>
<accession>F3KU05</accession>
<evidence type="ECO:0000313" key="2">
    <source>
        <dbReference type="EMBL" id="EGI76757.1"/>
    </source>
</evidence>
<dbReference type="InterPro" id="IPR009305">
    <property type="entry name" value="Mpo1-like"/>
</dbReference>
<keyword evidence="1" id="KW-0472">Membrane</keyword>
<reference evidence="2 3" key="1">
    <citation type="journal article" date="2011" name="EMBO J.">
        <title>Structural diversity of bacterial flagellar motors.</title>
        <authorList>
            <person name="Chen S."/>
            <person name="Beeby M."/>
            <person name="Murphy G.E."/>
            <person name="Leadbetter J.R."/>
            <person name="Hendrixson D.R."/>
            <person name="Briegel A."/>
            <person name="Li Z."/>
            <person name="Shi J."/>
            <person name="Tocheva E.I."/>
            <person name="Muller A."/>
            <person name="Dobro M.J."/>
            <person name="Jensen G.J."/>
        </authorList>
    </citation>
    <scope>NUCLEOTIDE SEQUENCE [LARGE SCALE GENOMIC DNA]</scope>
    <source>
        <strain evidence="2 3">ATCC 19624</strain>
    </source>
</reference>
<feature type="transmembrane region" description="Helical" evidence="1">
    <location>
        <begin position="52"/>
        <end position="70"/>
    </location>
</feature>